<keyword evidence="2" id="KW-1185">Reference proteome</keyword>
<reference evidence="1 2" key="1">
    <citation type="journal article" date="2014" name="Int. J. Syst. Evol. Microbiol.">
        <title>Nitrososphaera viennensis gen. nov., sp. nov., an aerobic and mesophilic, ammonia-oxidizing archaeon from soil and a member of the archaeal phylum Thaumarchaeota.</title>
        <authorList>
            <person name="Stieglmeier M."/>
            <person name="Klingl A."/>
            <person name="Alves R.J."/>
            <person name="Rittmann S.K."/>
            <person name="Melcher M."/>
            <person name="Leisch N."/>
            <person name="Schleper C."/>
        </authorList>
    </citation>
    <scope>NUCLEOTIDE SEQUENCE [LARGE SCALE GENOMIC DNA]</scope>
    <source>
        <strain evidence="1">EN76</strain>
    </source>
</reference>
<name>A0A060HFJ4_9ARCH</name>
<dbReference type="HOGENOM" id="CLU_3057259_0_0_2"/>
<organism evidence="1 2">
    <name type="scientific">Nitrososphaera viennensis EN76</name>
    <dbReference type="NCBI Taxonomy" id="926571"/>
    <lineage>
        <taxon>Archaea</taxon>
        <taxon>Nitrososphaerota</taxon>
        <taxon>Nitrososphaeria</taxon>
        <taxon>Nitrososphaerales</taxon>
        <taxon>Nitrososphaeraceae</taxon>
        <taxon>Nitrososphaera</taxon>
    </lineage>
</organism>
<evidence type="ECO:0000313" key="2">
    <source>
        <dbReference type="Proteomes" id="UP000027093"/>
    </source>
</evidence>
<dbReference type="EMBL" id="CP007536">
    <property type="protein sequence ID" value="AIC15379.1"/>
    <property type="molecule type" value="Genomic_DNA"/>
</dbReference>
<accession>A0A060HFJ4</accession>
<protein>
    <submittedName>
        <fullName evidence="1">Uncharacterized protein</fullName>
    </submittedName>
</protein>
<dbReference type="KEGG" id="nvn:NVIE_1168"/>
<evidence type="ECO:0000313" key="1">
    <source>
        <dbReference type="EMBL" id="AIC15379.1"/>
    </source>
</evidence>
<proteinExistence type="predicted"/>
<sequence length="53" mass="6062">MHIVLRSSIFVAVFKKSTKLLLEKRKKKKEGYDSFAAELSFLHSVRNAVLLSP</sequence>
<dbReference type="AlphaFoldDB" id="A0A060HFJ4"/>
<dbReference type="Proteomes" id="UP000027093">
    <property type="component" value="Chromosome"/>
</dbReference>
<gene>
    <name evidence="1" type="ORF">NVIE_1168</name>
</gene>